<sequence length="331" mass="36644">MATRWGIAGAGKISHDFTNALATLPNTEHQAVGVAARDLTRAQKFAQLHNIEKSYGSYQELAKDSNVEIVYVGVQNPQHLEVAKLMLENGKHVLCEKPLTLNVKQSTELINFAKEKGLFLMEAIWSRCFPLYERVKKEIQSGTIGDVKQVIAAFGFRMPDLQRLSNKAQGGGTIVDLGVYTIQLVQFIYDGEHPLSIKAAGFLNNDEVDQSMSATMLYSNNRTATIMSHALIDLPNEAYIIGTKGTIKIPQFWCPVKVELPSGTIEDPLPTAPLQFNFINSAGLRFEAMEARECIKAGLKESPKVSHAESLRIAEIEGELRRQLGVVYPQD</sequence>
<organism evidence="13">
    <name type="scientific">Fopius arisanus</name>
    <dbReference type="NCBI Taxonomy" id="64838"/>
    <lineage>
        <taxon>Eukaryota</taxon>
        <taxon>Metazoa</taxon>
        <taxon>Ecdysozoa</taxon>
        <taxon>Arthropoda</taxon>
        <taxon>Hexapoda</taxon>
        <taxon>Insecta</taxon>
        <taxon>Pterygota</taxon>
        <taxon>Neoptera</taxon>
        <taxon>Endopterygota</taxon>
        <taxon>Hymenoptera</taxon>
        <taxon>Apocrita</taxon>
        <taxon>Ichneumonoidea</taxon>
        <taxon>Braconidae</taxon>
        <taxon>Opiinae</taxon>
        <taxon>Fopius</taxon>
    </lineage>
</organism>
<evidence type="ECO:0000256" key="9">
    <source>
        <dbReference type="ARBA" id="ARBA00047423"/>
    </source>
</evidence>
<comment type="catalytic activity">
    <reaction evidence="9">
        <text>(1R,2R)-1,2-dihydrobenzene-1,2-diol + NADP(+) = catechol + NADPH + H(+)</text>
        <dbReference type="Rhea" id="RHEA:16729"/>
        <dbReference type="ChEBI" id="CHEBI:10702"/>
        <dbReference type="ChEBI" id="CHEBI:15378"/>
        <dbReference type="ChEBI" id="CHEBI:18135"/>
        <dbReference type="ChEBI" id="CHEBI:57783"/>
        <dbReference type="ChEBI" id="CHEBI:58349"/>
        <dbReference type="EC" id="1.3.1.20"/>
    </reaction>
</comment>
<gene>
    <name evidence="13" type="primary">dhdh_1</name>
    <name evidence="13" type="ORF">g.51047</name>
</gene>
<proteinExistence type="inferred from homology"/>
<dbReference type="PANTHER" id="PTHR22604:SF105">
    <property type="entry name" value="TRANS-1,2-DIHYDROBENZENE-1,2-DIOL DEHYDROGENASE"/>
    <property type="match status" value="1"/>
</dbReference>
<evidence type="ECO:0000256" key="2">
    <source>
        <dbReference type="ARBA" id="ARBA00023002"/>
    </source>
</evidence>
<comment type="catalytic activity">
    <reaction evidence="10">
        <text>D-xylose + NADP(+) = D-xylono-1,5-lactone + NADPH + H(+)</text>
        <dbReference type="Rhea" id="RHEA:22000"/>
        <dbReference type="ChEBI" id="CHEBI:15378"/>
        <dbReference type="ChEBI" id="CHEBI:15867"/>
        <dbReference type="ChEBI" id="CHEBI:53455"/>
        <dbReference type="ChEBI" id="CHEBI:57783"/>
        <dbReference type="ChEBI" id="CHEBI:58349"/>
        <dbReference type="EC" id="1.1.1.179"/>
    </reaction>
</comment>
<dbReference type="InterPro" id="IPR000683">
    <property type="entry name" value="Gfo/Idh/MocA-like_OxRdtase_N"/>
</dbReference>
<dbReference type="InterPro" id="IPR050984">
    <property type="entry name" value="Gfo/Idh/MocA_domain"/>
</dbReference>
<evidence type="ECO:0000313" key="13">
    <source>
        <dbReference type="EMBL" id="JAG72111.1"/>
    </source>
</evidence>
<name>A0A0C9QG12_9HYME</name>
<dbReference type="EMBL" id="GBYB01002344">
    <property type="protein sequence ID" value="JAG72111.1"/>
    <property type="molecule type" value="Transcribed_RNA"/>
</dbReference>
<evidence type="ECO:0000256" key="1">
    <source>
        <dbReference type="ARBA" id="ARBA00010928"/>
    </source>
</evidence>
<dbReference type="EC" id="1.3.1.20" evidence="3"/>
<dbReference type="InterPro" id="IPR036291">
    <property type="entry name" value="NAD(P)-bd_dom_sf"/>
</dbReference>
<dbReference type="EC" id="1.1.1.179" evidence="4"/>
<evidence type="ECO:0000259" key="12">
    <source>
        <dbReference type="Pfam" id="PF22725"/>
    </source>
</evidence>
<evidence type="ECO:0000259" key="11">
    <source>
        <dbReference type="Pfam" id="PF01408"/>
    </source>
</evidence>
<feature type="domain" description="Gfo/Idh/MocA-like oxidoreductase N-terminal" evidence="11">
    <location>
        <begin position="4"/>
        <end position="121"/>
    </location>
</feature>
<dbReference type="SUPFAM" id="SSF55347">
    <property type="entry name" value="Glyceraldehyde-3-phosphate dehydrogenase-like, C-terminal domain"/>
    <property type="match status" value="1"/>
</dbReference>
<dbReference type="Pfam" id="PF22725">
    <property type="entry name" value="GFO_IDH_MocA_C3"/>
    <property type="match status" value="1"/>
</dbReference>
<protein>
    <recommendedName>
        <fullName evidence="5">Trans-1,2-dihydrobenzene-1,2-diol dehydrogenase</fullName>
        <ecNumber evidence="4">1.1.1.179</ecNumber>
        <ecNumber evidence="3">1.3.1.20</ecNumber>
    </recommendedName>
    <alternativeName>
        <fullName evidence="8">D-xylose 1-dehydrogenase</fullName>
    </alternativeName>
    <alternativeName>
        <fullName evidence="7">D-xylose-NADP dehydrogenase</fullName>
    </alternativeName>
    <alternativeName>
        <fullName evidence="6">Dimeric dihydrodiol dehydrogenase</fullName>
    </alternativeName>
</protein>
<dbReference type="GO" id="GO:0000166">
    <property type="term" value="F:nucleotide binding"/>
    <property type="evidence" value="ECO:0007669"/>
    <property type="project" value="InterPro"/>
</dbReference>
<dbReference type="PANTHER" id="PTHR22604">
    <property type="entry name" value="OXIDOREDUCTASES"/>
    <property type="match status" value="1"/>
</dbReference>
<dbReference type="AlphaFoldDB" id="A0A0C9QG12"/>
<reference evidence="13" key="1">
    <citation type="submission" date="2015-01" db="EMBL/GenBank/DDBJ databases">
        <title>Transcriptome Assembly of Fopius arisanus.</title>
        <authorList>
            <person name="Geib S."/>
        </authorList>
    </citation>
    <scope>NUCLEOTIDE SEQUENCE</scope>
</reference>
<evidence type="ECO:0000256" key="10">
    <source>
        <dbReference type="ARBA" id="ARBA00049233"/>
    </source>
</evidence>
<dbReference type="Gene3D" id="3.40.50.720">
    <property type="entry name" value="NAD(P)-binding Rossmann-like Domain"/>
    <property type="match status" value="1"/>
</dbReference>
<evidence type="ECO:0000256" key="6">
    <source>
        <dbReference type="ARBA" id="ARBA00042926"/>
    </source>
</evidence>
<evidence type="ECO:0000256" key="5">
    <source>
        <dbReference type="ARBA" id="ARBA00040603"/>
    </source>
</evidence>
<dbReference type="GO" id="GO:0047837">
    <property type="term" value="F:D-xylose 1-dehydrogenase (NADP+) activity"/>
    <property type="evidence" value="ECO:0007669"/>
    <property type="project" value="UniProtKB-EC"/>
</dbReference>
<dbReference type="Gene3D" id="3.30.360.10">
    <property type="entry name" value="Dihydrodipicolinate Reductase, domain 2"/>
    <property type="match status" value="1"/>
</dbReference>
<keyword evidence="2" id="KW-0560">Oxidoreductase</keyword>
<feature type="domain" description="GFO/IDH/MocA-like oxidoreductase" evidence="12">
    <location>
        <begin position="132"/>
        <end position="247"/>
    </location>
</feature>
<dbReference type="GO" id="GO:0047115">
    <property type="term" value="F:trans-1,2-dihydrobenzene-1,2-diol dehydrogenase activity"/>
    <property type="evidence" value="ECO:0007669"/>
    <property type="project" value="UniProtKB-EC"/>
</dbReference>
<evidence type="ECO:0000256" key="8">
    <source>
        <dbReference type="ARBA" id="ARBA00043025"/>
    </source>
</evidence>
<dbReference type="InterPro" id="IPR055170">
    <property type="entry name" value="GFO_IDH_MocA-like_dom"/>
</dbReference>
<dbReference type="Pfam" id="PF01408">
    <property type="entry name" value="GFO_IDH_MocA"/>
    <property type="match status" value="1"/>
</dbReference>
<evidence type="ECO:0000256" key="3">
    <source>
        <dbReference type="ARBA" id="ARBA00038853"/>
    </source>
</evidence>
<evidence type="ECO:0000256" key="4">
    <source>
        <dbReference type="ARBA" id="ARBA00038984"/>
    </source>
</evidence>
<accession>A0A0C9QG12</accession>
<dbReference type="SUPFAM" id="SSF51735">
    <property type="entry name" value="NAD(P)-binding Rossmann-fold domains"/>
    <property type="match status" value="1"/>
</dbReference>
<comment type="similarity">
    <text evidence="1">Belongs to the Gfo/Idh/MocA family.</text>
</comment>
<evidence type="ECO:0000256" key="7">
    <source>
        <dbReference type="ARBA" id="ARBA00042988"/>
    </source>
</evidence>